<protein>
    <submittedName>
        <fullName evidence="2">Uncharacterized protein</fullName>
    </submittedName>
</protein>
<evidence type="ECO:0000313" key="1">
    <source>
        <dbReference type="Proteomes" id="UP000887565"/>
    </source>
</evidence>
<accession>A0A915L832</accession>
<reference evidence="2" key="1">
    <citation type="submission" date="2022-11" db="UniProtKB">
        <authorList>
            <consortium name="WormBaseParasite"/>
        </authorList>
    </citation>
    <scope>IDENTIFICATION</scope>
</reference>
<name>A0A915L832_ROMCU</name>
<organism evidence="1 2">
    <name type="scientific">Romanomermis culicivorax</name>
    <name type="common">Nematode worm</name>
    <dbReference type="NCBI Taxonomy" id="13658"/>
    <lineage>
        <taxon>Eukaryota</taxon>
        <taxon>Metazoa</taxon>
        <taxon>Ecdysozoa</taxon>
        <taxon>Nematoda</taxon>
        <taxon>Enoplea</taxon>
        <taxon>Dorylaimia</taxon>
        <taxon>Mermithida</taxon>
        <taxon>Mermithoidea</taxon>
        <taxon>Mermithidae</taxon>
        <taxon>Romanomermis</taxon>
    </lineage>
</organism>
<evidence type="ECO:0000313" key="2">
    <source>
        <dbReference type="WBParaSite" id="nRc.2.0.1.t47199-RA"/>
    </source>
</evidence>
<dbReference type="Proteomes" id="UP000887565">
    <property type="component" value="Unplaced"/>
</dbReference>
<dbReference type="AlphaFoldDB" id="A0A915L832"/>
<proteinExistence type="predicted"/>
<dbReference type="WBParaSite" id="nRc.2.0.1.t47199-RA">
    <property type="protein sequence ID" value="nRc.2.0.1.t47199-RA"/>
    <property type="gene ID" value="nRc.2.0.1.g47199"/>
</dbReference>
<sequence length="126" mass="14245">MQIRVRYEIVTRTHVAQTVQDFVVIARFLQMELVARKGGHEQVGARGAGGDVVGLQDGVEVFVLFDKQYLHQSCQRNYILLRNKERGYGSVVMELPKKSLRIDGQNVLPNGFISKKPHKTALIKNP</sequence>
<keyword evidence="1" id="KW-1185">Reference proteome</keyword>